<evidence type="ECO:0000256" key="10">
    <source>
        <dbReference type="ARBA" id="ARBA00023004"/>
    </source>
</evidence>
<keyword evidence="7 13" id="KW-0479">Metal-binding</keyword>
<evidence type="ECO:0000256" key="11">
    <source>
        <dbReference type="ARBA" id="ARBA00023033"/>
    </source>
</evidence>
<dbReference type="InterPro" id="IPR017972">
    <property type="entry name" value="Cyt_P450_CS"/>
</dbReference>
<evidence type="ECO:0000256" key="9">
    <source>
        <dbReference type="ARBA" id="ARBA00023002"/>
    </source>
</evidence>
<keyword evidence="9 14" id="KW-0560">Oxidoreductase</keyword>
<evidence type="ECO:0000256" key="3">
    <source>
        <dbReference type="ARBA" id="ARBA00004721"/>
    </source>
</evidence>
<evidence type="ECO:0000313" key="17">
    <source>
        <dbReference type="Proteomes" id="UP000559256"/>
    </source>
</evidence>
<feature type="transmembrane region" description="Helical" evidence="15">
    <location>
        <begin position="42"/>
        <end position="60"/>
    </location>
</feature>
<dbReference type="EMBL" id="JAACJM010000112">
    <property type="protein sequence ID" value="KAF5345431.1"/>
    <property type="molecule type" value="Genomic_DNA"/>
</dbReference>
<comment type="subcellular location">
    <subcellularLocation>
        <location evidence="2">Membrane</location>
    </subcellularLocation>
</comment>
<evidence type="ECO:0008006" key="18">
    <source>
        <dbReference type="Google" id="ProtNLM"/>
    </source>
</evidence>
<feature type="transmembrane region" description="Helical" evidence="15">
    <location>
        <begin position="12"/>
        <end position="30"/>
    </location>
</feature>
<evidence type="ECO:0000256" key="15">
    <source>
        <dbReference type="SAM" id="Phobius"/>
    </source>
</evidence>
<dbReference type="GO" id="GO:0020037">
    <property type="term" value="F:heme binding"/>
    <property type="evidence" value="ECO:0007669"/>
    <property type="project" value="InterPro"/>
</dbReference>
<keyword evidence="11 14" id="KW-0503">Monooxygenase</keyword>
<dbReference type="Gene3D" id="1.10.630.10">
    <property type="entry name" value="Cytochrome P450"/>
    <property type="match status" value="1"/>
</dbReference>
<evidence type="ECO:0000256" key="8">
    <source>
        <dbReference type="ARBA" id="ARBA00022989"/>
    </source>
</evidence>
<dbReference type="OrthoDB" id="1470350at2759"/>
<dbReference type="InterPro" id="IPR002401">
    <property type="entry name" value="Cyt_P450_E_grp-I"/>
</dbReference>
<organism evidence="16 17">
    <name type="scientific">Tetrapyrgos nigripes</name>
    <dbReference type="NCBI Taxonomy" id="182062"/>
    <lineage>
        <taxon>Eukaryota</taxon>
        <taxon>Fungi</taxon>
        <taxon>Dikarya</taxon>
        <taxon>Basidiomycota</taxon>
        <taxon>Agaricomycotina</taxon>
        <taxon>Agaricomycetes</taxon>
        <taxon>Agaricomycetidae</taxon>
        <taxon>Agaricales</taxon>
        <taxon>Marasmiineae</taxon>
        <taxon>Marasmiaceae</taxon>
        <taxon>Tetrapyrgos</taxon>
    </lineage>
</organism>
<keyword evidence="10 13" id="KW-0408">Iron</keyword>
<dbReference type="PANTHER" id="PTHR24305">
    <property type="entry name" value="CYTOCHROME P450"/>
    <property type="match status" value="1"/>
</dbReference>
<accession>A0A8H5FQI8</accession>
<evidence type="ECO:0000256" key="5">
    <source>
        <dbReference type="ARBA" id="ARBA00022617"/>
    </source>
</evidence>
<comment type="similarity">
    <text evidence="4 14">Belongs to the cytochrome P450 family.</text>
</comment>
<comment type="pathway">
    <text evidence="3">Secondary metabolite biosynthesis; terpenoid biosynthesis.</text>
</comment>
<dbReference type="Proteomes" id="UP000559256">
    <property type="component" value="Unassembled WGS sequence"/>
</dbReference>
<dbReference type="InterPro" id="IPR036396">
    <property type="entry name" value="Cyt_P450_sf"/>
</dbReference>
<evidence type="ECO:0000256" key="7">
    <source>
        <dbReference type="ARBA" id="ARBA00022723"/>
    </source>
</evidence>
<dbReference type="GO" id="GO:0016020">
    <property type="term" value="C:membrane"/>
    <property type="evidence" value="ECO:0007669"/>
    <property type="project" value="UniProtKB-SubCell"/>
</dbReference>
<evidence type="ECO:0000256" key="1">
    <source>
        <dbReference type="ARBA" id="ARBA00001971"/>
    </source>
</evidence>
<name>A0A8H5FQI8_9AGAR</name>
<proteinExistence type="inferred from homology"/>
<dbReference type="InterPro" id="IPR001128">
    <property type="entry name" value="Cyt_P450"/>
</dbReference>
<feature type="binding site" description="axial binding residue" evidence="13">
    <location>
        <position position="492"/>
    </location>
    <ligand>
        <name>heme</name>
        <dbReference type="ChEBI" id="CHEBI:30413"/>
    </ligand>
    <ligandPart>
        <name>Fe</name>
        <dbReference type="ChEBI" id="CHEBI:18248"/>
    </ligandPart>
</feature>
<evidence type="ECO:0000256" key="14">
    <source>
        <dbReference type="RuleBase" id="RU000461"/>
    </source>
</evidence>
<keyword evidence="5 13" id="KW-0349">Heme</keyword>
<reference evidence="16 17" key="1">
    <citation type="journal article" date="2020" name="ISME J.">
        <title>Uncovering the hidden diversity of litter-decomposition mechanisms in mushroom-forming fungi.</title>
        <authorList>
            <person name="Floudas D."/>
            <person name="Bentzer J."/>
            <person name="Ahren D."/>
            <person name="Johansson T."/>
            <person name="Persson P."/>
            <person name="Tunlid A."/>
        </authorList>
    </citation>
    <scope>NUCLEOTIDE SEQUENCE [LARGE SCALE GENOMIC DNA]</scope>
    <source>
        <strain evidence="16 17">CBS 291.85</strain>
    </source>
</reference>
<protein>
    <recommendedName>
        <fullName evidence="18">Cytochrome P450</fullName>
    </recommendedName>
</protein>
<dbReference type="GO" id="GO:0004497">
    <property type="term" value="F:monooxygenase activity"/>
    <property type="evidence" value="ECO:0007669"/>
    <property type="project" value="UniProtKB-KW"/>
</dbReference>
<keyword evidence="6 15" id="KW-0812">Transmembrane</keyword>
<evidence type="ECO:0000256" key="4">
    <source>
        <dbReference type="ARBA" id="ARBA00010617"/>
    </source>
</evidence>
<dbReference type="PROSITE" id="PS00086">
    <property type="entry name" value="CYTOCHROME_P450"/>
    <property type="match status" value="1"/>
</dbReference>
<dbReference type="SUPFAM" id="SSF48264">
    <property type="entry name" value="Cytochrome P450"/>
    <property type="match status" value="1"/>
</dbReference>
<dbReference type="GO" id="GO:0005506">
    <property type="term" value="F:iron ion binding"/>
    <property type="evidence" value="ECO:0007669"/>
    <property type="project" value="InterPro"/>
</dbReference>
<keyword evidence="8 15" id="KW-1133">Transmembrane helix</keyword>
<keyword evidence="12 15" id="KW-0472">Membrane</keyword>
<comment type="cofactor">
    <cofactor evidence="1 13">
        <name>heme</name>
        <dbReference type="ChEBI" id="CHEBI:30413"/>
    </cofactor>
</comment>
<dbReference type="InterPro" id="IPR050121">
    <property type="entry name" value="Cytochrome_P450_monoxygenase"/>
</dbReference>
<comment type="caution">
    <text evidence="16">The sequence shown here is derived from an EMBL/GenBank/DDBJ whole genome shotgun (WGS) entry which is preliminary data.</text>
</comment>
<dbReference type="PRINTS" id="PR00385">
    <property type="entry name" value="P450"/>
</dbReference>
<evidence type="ECO:0000256" key="12">
    <source>
        <dbReference type="ARBA" id="ARBA00023136"/>
    </source>
</evidence>
<keyword evidence="17" id="KW-1185">Reference proteome</keyword>
<evidence type="ECO:0000256" key="13">
    <source>
        <dbReference type="PIRSR" id="PIRSR602401-1"/>
    </source>
</evidence>
<evidence type="ECO:0000313" key="16">
    <source>
        <dbReference type="EMBL" id="KAF5345431.1"/>
    </source>
</evidence>
<gene>
    <name evidence="16" type="ORF">D9758_013618</name>
</gene>
<evidence type="ECO:0000256" key="2">
    <source>
        <dbReference type="ARBA" id="ARBA00004370"/>
    </source>
</evidence>
<dbReference type="GO" id="GO:0016705">
    <property type="term" value="F:oxidoreductase activity, acting on paired donors, with incorporation or reduction of molecular oxygen"/>
    <property type="evidence" value="ECO:0007669"/>
    <property type="project" value="InterPro"/>
</dbReference>
<dbReference type="PRINTS" id="PR00463">
    <property type="entry name" value="EP450I"/>
</dbReference>
<dbReference type="PANTHER" id="PTHR24305:SF166">
    <property type="entry name" value="CYTOCHROME P450 12A4, MITOCHONDRIAL-RELATED"/>
    <property type="match status" value="1"/>
</dbReference>
<dbReference type="Pfam" id="PF00067">
    <property type="entry name" value="p450"/>
    <property type="match status" value="2"/>
</dbReference>
<sequence>MFCFNLDPQTTYALIIAIPVVWAFRIYTEYKALTQQDGIRQILGPVTLFAAYSMPAFTFHNSSRIALGYFQFWLSRRDWYENAKSDIVYAVSLLPRVKLTLLVADPSVAKQITSSRIHFPKPVEKYGLLTVFGSNIVASEGNLWKKYRRICAPSFSERNNRLVWDTTMRAINGFFESEDWKQSLRNSGKVVIQDLRVHTADWTLRVIAAAGFGQDLSTQTFSQADGNSSLPTAKDAFEIVSKDIMLYLLLPKWFLNHSDQFTWGRVKTKLSGVRRAFTNLQDYLLGIINERRSDGDSTVEGPDSEMSTNHDLFTNLLRANDAEHEETEADDDSKPTLRLDDSELIGNIFVFLLAGHETTAHTLCFALHLLALYPEEQRKLYDDIRVVCNGRIPDDGCSPGILEALSTRTNVPKTSHDNTSIVVHGPKGVQDLVVPVPQGTQVMLHIAGLHYNPKYWPNPTEFKPDRFMPGPGGDPTWPKDAFIPFSAGSRSCIGRRFAETESVAIITTIVLMYEITVKEDAQFRGETFEEKRRRVLKVLNGPTIKPGAVPLVFRKRD</sequence>
<evidence type="ECO:0000256" key="6">
    <source>
        <dbReference type="ARBA" id="ARBA00022692"/>
    </source>
</evidence>
<dbReference type="AlphaFoldDB" id="A0A8H5FQI8"/>